<dbReference type="AlphaFoldDB" id="A0A0S2TA82"/>
<protein>
    <recommendedName>
        <fullName evidence="4">YeeE/YedE family protein</fullName>
    </recommendedName>
</protein>
<keyword evidence="1" id="KW-1133">Transmembrane helix</keyword>
<feature type="transmembrane region" description="Helical" evidence="1">
    <location>
        <begin position="42"/>
        <end position="62"/>
    </location>
</feature>
<organism evidence="2 3">
    <name type="scientific">Candidatus Tenderia electrophaga</name>
    <dbReference type="NCBI Taxonomy" id="1748243"/>
    <lineage>
        <taxon>Bacteria</taxon>
        <taxon>Pseudomonadati</taxon>
        <taxon>Pseudomonadota</taxon>
        <taxon>Gammaproteobacteria</taxon>
        <taxon>Candidatus Tenderiales</taxon>
        <taxon>Candidatus Tenderiaceae</taxon>
        <taxon>Candidatus Tenderia</taxon>
    </lineage>
</organism>
<evidence type="ECO:0008006" key="4">
    <source>
        <dbReference type="Google" id="ProtNLM"/>
    </source>
</evidence>
<keyword evidence="1" id="KW-0812">Transmembrane</keyword>
<dbReference type="KEGG" id="tee:Tel_02290"/>
<sequence>MRQNLLALLAGALFGLGLCVSHMADPAKVINFLDVAGHWDPSLILVMVGALAVTLLAFAWVLKRPAPLFASEFKVPIAAQVDRKLLLGAALFGIGWGMIGYCPGPAITALGFGLNTPLMVVLAMIAGFMVHKFIFEKTP</sequence>
<keyword evidence="1" id="KW-0472">Membrane</keyword>
<evidence type="ECO:0000313" key="3">
    <source>
        <dbReference type="Proteomes" id="UP000055136"/>
    </source>
</evidence>
<reference evidence="2" key="1">
    <citation type="submission" date="2015-10" db="EMBL/GenBank/DDBJ databases">
        <title>Description of Candidatus Tenderia electrophaga gen. nov, sp. nov., an Uncultivated Electroautotroph from a Biocathode Enrichment.</title>
        <authorList>
            <person name="Eddie B.J."/>
            <person name="Malanoski A.P."/>
            <person name="Wang Z."/>
            <person name="Hall R.J."/>
            <person name="Oh S.D."/>
            <person name="Heiner C."/>
            <person name="Lin B."/>
            <person name="Strycharz-Glaven S.M."/>
        </authorList>
    </citation>
    <scope>NUCLEOTIDE SEQUENCE [LARGE SCALE GENOMIC DNA]</scope>
    <source>
        <strain evidence="2">NRL1</strain>
    </source>
</reference>
<keyword evidence="3" id="KW-1185">Reference proteome</keyword>
<feature type="transmembrane region" description="Helical" evidence="1">
    <location>
        <begin position="83"/>
        <end position="101"/>
    </location>
</feature>
<evidence type="ECO:0000256" key="1">
    <source>
        <dbReference type="SAM" id="Phobius"/>
    </source>
</evidence>
<dbReference type="Pfam" id="PF20398">
    <property type="entry name" value="DUF6691"/>
    <property type="match status" value="1"/>
</dbReference>
<feature type="transmembrane region" description="Helical" evidence="1">
    <location>
        <begin position="107"/>
        <end position="130"/>
    </location>
</feature>
<name>A0A0S2TA82_9GAMM</name>
<dbReference type="EMBL" id="CP013099">
    <property type="protein sequence ID" value="ALP52062.1"/>
    <property type="molecule type" value="Genomic_DNA"/>
</dbReference>
<dbReference type="InterPro" id="IPR046513">
    <property type="entry name" value="DUF6691"/>
</dbReference>
<evidence type="ECO:0000313" key="2">
    <source>
        <dbReference type="EMBL" id="ALP52062.1"/>
    </source>
</evidence>
<dbReference type="STRING" id="1748243.Tel_02290"/>
<gene>
    <name evidence="2" type="ORF">Tel_02290</name>
</gene>
<accession>A0A0S2TA82</accession>
<proteinExistence type="predicted"/>
<dbReference type="Proteomes" id="UP000055136">
    <property type="component" value="Chromosome"/>
</dbReference>